<dbReference type="Proteomes" id="UP000001133">
    <property type="component" value="Segment"/>
</dbReference>
<evidence type="ECO:0000313" key="2">
    <source>
        <dbReference type="Proteomes" id="UP000001133"/>
    </source>
</evidence>
<dbReference type="RefSeq" id="YP_001468042.1">
    <property type="nucleotide sequence ID" value="NC_009804.1"/>
</dbReference>
<dbReference type="EMBL" id="EU100884">
    <property type="protein sequence ID" value="ABU97022.1"/>
    <property type="molecule type" value="Genomic_DNA"/>
</dbReference>
<keyword evidence="2" id="KW-1185">Reference proteome</keyword>
<dbReference type="KEGG" id="vg:5600642"/>
<reference evidence="1 2" key="1">
    <citation type="journal article" date="2008" name="J. Mol. Biol.">
        <title>Genome comparison and proteomic characterization of Thermus thermophilus bacteriophages P23-45 and P74-26: siphoviruses with triplex-forming sequences and the longest known tails.</title>
        <authorList>
            <person name="Minakhin L."/>
            <person name="Goel M."/>
            <person name="Berdygulova Z."/>
            <person name="Ramanculov E."/>
            <person name="Florens L."/>
            <person name="Glazko G."/>
            <person name="Karamychev V.N."/>
            <person name="Slesarev A.I."/>
            <person name="Kozyavkin S.A."/>
            <person name="Khromov I."/>
            <person name="Ackermann H.W."/>
            <person name="Washburn M."/>
            <person name="Mushegian A."/>
            <person name="Severinov K."/>
        </authorList>
    </citation>
    <scope>NUCLEOTIDE SEQUENCE</scope>
</reference>
<name>A7XXP7_BP742</name>
<protein>
    <submittedName>
        <fullName evidence="1">Uncharacterized protein</fullName>
    </submittedName>
</protein>
<proteinExistence type="predicted"/>
<dbReference type="GeneID" id="5600642"/>
<sequence>MRNADVQLNVGKDHVSAEITRGVVRESLTIWDTGSLYYAYAIDAPPTRLVYAWYFDGENLRPEGDTPDWGLPPYWLEQALR</sequence>
<evidence type="ECO:0000313" key="1">
    <source>
        <dbReference type="EMBL" id="ABU97022.1"/>
    </source>
</evidence>
<gene>
    <name evidence="1" type="ORF">P74p72</name>
</gene>
<organism evidence="1 2">
    <name type="scientific">Thermus phage P74-26</name>
    <dbReference type="NCBI Taxonomy" id="2914007"/>
    <lineage>
        <taxon>Viruses</taxon>
        <taxon>Duplodnaviria</taxon>
        <taxon>Heunggongvirae</taxon>
        <taxon>Uroviricota</taxon>
        <taxon>Caudoviricetes</taxon>
        <taxon>Oshimavirus</taxon>
        <taxon>Thermus virus P74-26</taxon>
    </lineage>
</organism>
<accession>A7XXP7</accession>